<dbReference type="SFLD" id="SFLDG00179">
    <property type="entry name" value="mandelate_racemase"/>
    <property type="match status" value="1"/>
</dbReference>
<comment type="cofactor">
    <cofactor evidence="1">
        <name>Mg(2+)</name>
        <dbReference type="ChEBI" id="CHEBI:18420"/>
    </cofactor>
</comment>
<dbReference type="SUPFAM" id="SSF54826">
    <property type="entry name" value="Enolase N-terminal domain-like"/>
    <property type="match status" value="1"/>
</dbReference>
<dbReference type="InterPro" id="IPR036849">
    <property type="entry name" value="Enolase-like_C_sf"/>
</dbReference>
<keyword evidence="6" id="KW-1185">Reference proteome</keyword>
<dbReference type="PANTHER" id="PTHR13794">
    <property type="entry name" value="ENOLASE SUPERFAMILY, MANDELATE RACEMASE"/>
    <property type="match status" value="1"/>
</dbReference>
<proteinExistence type="predicted"/>
<evidence type="ECO:0000313" key="5">
    <source>
        <dbReference type="EMBL" id="MBO7743444.1"/>
    </source>
</evidence>
<dbReference type="SUPFAM" id="SSF51604">
    <property type="entry name" value="Enolase C-terminal domain-like"/>
    <property type="match status" value="1"/>
</dbReference>
<organism evidence="5 6">
    <name type="scientific">Paenibacillus artemisiicola</name>
    <dbReference type="NCBI Taxonomy" id="1172618"/>
    <lineage>
        <taxon>Bacteria</taxon>
        <taxon>Bacillati</taxon>
        <taxon>Bacillota</taxon>
        <taxon>Bacilli</taxon>
        <taxon>Bacillales</taxon>
        <taxon>Paenibacillaceae</taxon>
        <taxon>Paenibacillus</taxon>
    </lineage>
</organism>
<feature type="domain" description="Mandelate racemase/muconate lactonizing enzyme C-terminal" evidence="4">
    <location>
        <begin position="137"/>
        <end position="235"/>
    </location>
</feature>
<evidence type="ECO:0000256" key="2">
    <source>
        <dbReference type="ARBA" id="ARBA00022723"/>
    </source>
</evidence>
<dbReference type="Gene3D" id="3.30.390.10">
    <property type="entry name" value="Enolase-like, N-terminal domain"/>
    <property type="match status" value="1"/>
</dbReference>
<gene>
    <name evidence="5" type="ORF">I8J29_04510</name>
</gene>
<dbReference type="Pfam" id="PF13378">
    <property type="entry name" value="MR_MLE_C"/>
    <property type="match status" value="1"/>
</dbReference>
<dbReference type="SMART" id="SM00922">
    <property type="entry name" value="MR_MLE"/>
    <property type="match status" value="1"/>
</dbReference>
<evidence type="ECO:0000256" key="1">
    <source>
        <dbReference type="ARBA" id="ARBA00001946"/>
    </source>
</evidence>
<dbReference type="InterPro" id="IPR046945">
    <property type="entry name" value="RHMD-like"/>
</dbReference>
<comment type="caution">
    <text evidence="5">The sequence shown here is derived from an EMBL/GenBank/DDBJ whole genome shotgun (WGS) entry which is preliminary data.</text>
</comment>
<sequence length="372" mass="40835">MKIRTVETYPLLYRLPAPYGDANGLKTFRSTYLIRIETDDGVSGWGECADALETLHKGFHDRIIPALVGQPATDRRKLVRTVKKHHARAASAVGMALSEIAALRAGMNLCDAWGGRFRDKIPVYASFQSYSAGADWQKRSVAAVEQAAAAGFAAFKVKIGGKSVDEDQRHIAAVQAALPGDTRLALDANQSYDAAEALAWRPLLERMPRPLWLEEPLQIKYAAEYGLLRQRLPVPLAGGENIEAAADFLPLLARHALDYITPDPLHVTGIDEYRETLSLARAFGIRATPHAFDGALTRLYALFAHACLEPFGKMQPDAIEPVEWDAMDNPFTRLLPLRPAGGEVAVPGGTGIGIELDTDLLAFYRWDGSRYE</sequence>
<dbReference type="RefSeq" id="WP_208846473.1">
    <property type="nucleotide sequence ID" value="NZ_JAGGDJ010000002.1"/>
</dbReference>
<protein>
    <submittedName>
        <fullName evidence="5">Mandelate racemase/muconate lactonizing enzyme family protein</fullName>
    </submittedName>
</protein>
<dbReference type="InterPro" id="IPR029065">
    <property type="entry name" value="Enolase_C-like"/>
</dbReference>
<dbReference type="SFLD" id="SFLDS00001">
    <property type="entry name" value="Enolase"/>
    <property type="match status" value="1"/>
</dbReference>
<evidence type="ECO:0000313" key="6">
    <source>
        <dbReference type="Proteomes" id="UP000670947"/>
    </source>
</evidence>
<dbReference type="InterPro" id="IPR029017">
    <property type="entry name" value="Enolase-like_N"/>
</dbReference>
<dbReference type="EMBL" id="JAGGDJ010000002">
    <property type="protein sequence ID" value="MBO7743444.1"/>
    <property type="molecule type" value="Genomic_DNA"/>
</dbReference>
<dbReference type="InterPro" id="IPR013341">
    <property type="entry name" value="Mandelate_racemase_N_dom"/>
</dbReference>
<dbReference type="Pfam" id="PF02746">
    <property type="entry name" value="MR_MLE_N"/>
    <property type="match status" value="1"/>
</dbReference>
<dbReference type="PANTHER" id="PTHR13794:SF58">
    <property type="entry name" value="MITOCHONDRIAL ENOLASE SUPERFAMILY MEMBER 1"/>
    <property type="match status" value="1"/>
</dbReference>
<reference evidence="5 6" key="1">
    <citation type="submission" date="2021-03" db="EMBL/GenBank/DDBJ databases">
        <title>Paenibacillus artemisicola MWE-103 whole genome sequence.</title>
        <authorList>
            <person name="Ham Y.J."/>
        </authorList>
    </citation>
    <scope>NUCLEOTIDE SEQUENCE [LARGE SCALE GENOMIC DNA]</scope>
    <source>
        <strain evidence="5 6">MWE-103</strain>
    </source>
</reference>
<dbReference type="Proteomes" id="UP000670947">
    <property type="component" value="Unassembled WGS sequence"/>
</dbReference>
<keyword evidence="2" id="KW-0479">Metal-binding</keyword>
<dbReference type="InterPro" id="IPR013342">
    <property type="entry name" value="Mandelate_racemase_C"/>
</dbReference>
<evidence type="ECO:0000259" key="4">
    <source>
        <dbReference type="SMART" id="SM00922"/>
    </source>
</evidence>
<dbReference type="Gene3D" id="3.20.20.120">
    <property type="entry name" value="Enolase-like C-terminal domain"/>
    <property type="match status" value="1"/>
</dbReference>
<accession>A0ABS3W581</accession>
<dbReference type="CDD" id="cd03316">
    <property type="entry name" value="MR_like"/>
    <property type="match status" value="1"/>
</dbReference>
<evidence type="ECO:0000256" key="3">
    <source>
        <dbReference type="ARBA" id="ARBA00022842"/>
    </source>
</evidence>
<keyword evidence="3" id="KW-0460">Magnesium</keyword>
<name>A0ABS3W581_9BACL</name>